<evidence type="ECO:0000313" key="5">
    <source>
        <dbReference type="EMBL" id="QHW35270.1"/>
    </source>
</evidence>
<keyword evidence="2" id="KW-0238">DNA-binding</keyword>
<dbReference type="CDD" id="cd06267">
    <property type="entry name" value="PBP1_LacI_sugar_binding-like"/>
    <property type="match status" value="1"/>
</dbReference>
<dbReference type="InterPro" id="IPR028082">
    <property type="entry name" value="Peripla_BP_I"/>
</dbReference>
<dbReference type="KEGG" id="prz:GZH47_25110"/>
<dbReference type="Pfam" id="PF00392">
    <property type="entry name" value="GntR"/>
    <property type="match status" value="1"/>
</dbReference>
<organism evidence="5 6">
    <name type="scientific">Paenibacillus rhizovicinus</name>
    <dbReference type="NCBI Taxonomy" id="2704463"/>
    <lineage>
        <taxon>Bacteria</taxon>
        <taxon>Bacillati</taxon>
        <taxon>Bacillota</taxon>
        <taxon>Bacilli</taxon>
        <taxon>Bacillales</taxon>
        <taxon>Paenibacillaceae</taxon>
        <taxon>Paenibacillus</taxon>
    </lineage>
</organism>
<dbReference type="Gene3D" id="3.40.50.2300">
    <property type="match status" value="2"/>
</dbReference>
<dbReference type="PANTHER" id="PTHR30146">
    <property type="entry name" value="LACI-RELATED TRANSCRIPTIONAL REPRESSOR"/>
    <property type="match status" value="1"/>
</dbReference>
<dbReference type="Proteomes" id="UP000479114">
    <property type="component" value="Chromosome"/>
</dbReference>
<dbReference type="InterPro" id="IPR046335">
    <property type="entry name" value="LacI/GalR-like_sensor"/>
</dbReference>
<dbReference type="PANTHER" id="PTHR30146:SF109">
    <property type="entry name" value="HTH-TYPE TRANSCRIPTIONAL REGULATOR GALS"/>
    <property type="match status" value="1"/>
</dbReference>
<dbReference type="EMBL" id="CP048286">
    <property type="protein sequence ID" value="QHW35270.1"/>
    <property type="molecule type" value="Genomic_DNA"/>
</dbReference>
<keyword evidence="1" id="KW-0805">Transcription regulation</keyword>
<dbReference type="GO" id="GO:0000976">
    <property type="term" value="F:transcription cis-regulatory region binding"/>
    <property type="evidence" value="ECO:0007669"/>
    <property type="project" value="TreeGrafter"/>
</dbReference>
<evidence type="ECO:0000256" key="2">
    <source>
        <dbReference type="ARBA" id="ARBA00023125"/>
    </source>
</evidence>
<dbReference type="AlphaFoldDB" id="A0A6C0P9H1"/>
<dbReference type="SMART" id="SM00345">
    <property type="entry name" value="HTH_GNTR"/>
    <property type="match status" value="1"/>
</dbReference>
<dbReference type="InterPro" id="IPR036390">
    <property type="entry name" value="WH_DNA-bd_sf"/>
</dbReference>
<dbReference type="InterPro" id="IPR000524">
    <property type="entry name" value="Tscrpt_reg_HTH_GntR"/>
</dbReference>
<dbReference type="CDD" id="cd07377">
    <property type="entry name" value="WHTH_GntR"/>
    <property type="match status" value="1"/>
</dbReference>
<name>A0A6C0P9H1_9BACL</name>
<protein>
    <submittedName>
        <fullName evidence="5">GntR family transcriptional regulator</fullName>
    </submittedName>
</protein>
<dbReference type="Pfam" id="PF13377">
    <property type="entry name" value="Peripla_BP_3"/>
    <property type="match status" value="1"/>
</dbReference>
<proteinExistence type="predicted"/>
<dbReference type="Gene3D" id="1.10.10.10">
    <property type="entry name" value="Winged helix-like DNA-binding domain superfamily/Winged helix DNA-binding domain"/>
    <property type="match status" value="1"/>
</dbReference>
<evidence type="ECO:0000313" key="6">
    <source>
        <dbReference type="Proteomes" id="UP000479114"/>
    </source>
</evidence>
<keyword evidence="3" id="KW-0804">Transcription</keyword>
<sequence length="395" mass="44530">MLRLRCGCVLLSDYKPLYSQILGILRERISQGEYVIGQQLPTEVELAEQFGVSRITSKRALIELEREGLIYRRRGSGSFVKKQEEVTAEKEMQAVPAPSRIVSMILPFVSANNSFEHMQGVAEYVESKGYYLSIHNSEWNSARERELLQSLPKRGTSGIILYPVSTQHNMDIVHALHQNGYPIVTVDQYYSLLAMGSAVSDNFEGGYTAASKLIELGHARIAFLSTIGIQYRSTVHDRYFGYCKALSDNGITLDTELIFSDMHKEAEGPTDVRRAFYRQLIERLLALQVTAIQAEHDMVAYDCIKACMELGVNVPEELSVVGFDNNDMSRQADIPISTVEQNYVEIGRRSAMMIVDQLEHGTIQRERADIPVKWIERQSIGPGPELGLESQELQE</sequence>
<dbReference type="InterPro" id="IPR036388">
    <property type="entry name" value="WH-like_DNA-bd_sf"/>
</dbReference>
<feature type="domain" description="HTH gntR-type" evidence="4">
    <location>
        <begin position="15"/>
        <end position="83"/>
    </location>
</feature>
<evidence type="ECO:0000256" key="3">
    <source>
        <dbReference type="ARBA" id="ARBA00023163"/>
    </source>
</evidence>
<dbReference type="SUPFAM" id="SSF46785">
    <property type="entry name" value="Winged helix' DNA-binding domain"/>
    <property type="match status" value="1"/>
</dbReference>
<reference evidence="5 6" key="1">
    <citation type="submission" date="2020-02" db="EMBL/GenBank/DDBJ databases">
        <title>Paenibacillus sp. nov., isolated from rhizosphere soil of tomato.</title>
        <authorList>
            <person name="Weon H.-Y."/>
            <person name="Lee S.A."/>
        </authorList>
    </citation>
    <scope>NUCLEOTIDE SEQUENCE [LARGE SCALE GENOMIC DNA]</scope>
    <source>
        <strain evidence="5 6">14171R-81</strain>
    </source>
</reference>
<dbReference type="PRINTS" id="PR00035">
    <property type="entry name" value="HTHGNTR"/>
</dbReference>
<dbReference type="PROSITE" id="PS50949">
    <property type="entry name" value="HTH_GNTR"/>
    <property type="match status" value="1"/>
</dbReference>
<gene>
    <name evidence="5" type="ORF">GZH47_25110</name>
</gene>
<evidence type="ECO:0000256" key="1">
    <source>
        <dbReference type="ARBA" id="ARBA00023015"/>
    </source>
</evidence>
<dbReference type="SUPFAM" id="SSF53822">
    <property type="entry name" value="Periplasmic binding protein-like I"/>
    <property type="match status" value="1"/>
</dbReference>
<dbReference type="GO" id="GO:0003700">
    <property type="term" value="F:DNA-binding transcription factor activity"/>
    <property type="evidence" value="ECO:0007669"/>
    <property type="project" value="InterPro"/>
</dbReference>
<evidence type="ECO:0000259" key="4">
    <source>
        <dbReference type="PROSITE" id="PS50949"/>
    </source>
</evidence>
<dbReference type="FunFam" id="1.10.10.10:FF:000079">
    <property type="entry name" value="GntR family transcriptional regulator"/>
    <property type="match status" value="1"/>
</dbReference>
<keyword evidence="6" id="KW-1185">Reference proteome</keyword>
<accession>A0A6C0P9H1</accession>